<dbReference type="InterPro" id="IPR036047">
    <property type="entry name" value="F-box-like_dom_sf"/>
</dbReference>
<dbReference type="RefSeq" id="XP_014757842.1">
    <property type="nucleotide sequence ID" value="XM_014902356.2"/>
</dbReference>
<dbReference type="AlphaFoldDB" id="A0A0Q3ENF7"/>
<reference evidence="3" key="3">
    <citation type="submission" date="2018-08" db="UniProtKB">
        <authorList>
            <consortium name="EnsemblPlants"/>
        </authorList>
    </citation>
    <scope>IDENTIFICATION</scope>
    <source>
        <strain evidence="3">cv. Bd21</strain>
    </source>
</reference>
<keyword evidence="4" id="KW-1185">Reference proteome</keyword>
<dbReference type="InterPro" id="IPR001810">
    <property type="entry name" value="F-box_dom"/>
</dbReference>
<dbReference type="Gene3D" id="1.20.1280.50">
    <property type="match status" value="1"/>
</dbReference>
<dbReference type="KEGG" id="bdi:100846745"/>
<dbReference type="PANTHER" id="PTHR34223">
    <property type="entry name" value="OS11G0201299 PROTEIN"/>
    <property type="match status" value="1"/>
</dbReference>
<evidence type="ECO:0000313" key="2">
    <source>
        <dbReference type="EMBL" id="KQJ89038.1"/>
    </source>
</evidence>
<evidence type="ECO:0000313" key="4">
    <source>
        <dbReference type="Proteomes" id="UP000008810"/>
    </source>
</evidence>
<gene>
    <name evidence="3" type="primary">LOC100846745</name>
    <name evidence="2" type="ORF">BRADI_4g23140v3</name>
</gene>
<dbReference type="Gramene" id="KQJ89038">
    <property type="protein sequence ID" value="KQJ89038"/>
    <property type="gene ID" value="BRADI_4g23140v3"/>
</dbReference>
<reference evidence="2 3" key="1">
    <citation type="journal article" date="2010" name="Nature">
        <title>Genome sequencing and analysis of the model grass Brachypodium distachyon.</title>
        <authorList>
            <consortium name="International Brachypodium Initiative"/>
        </authorList>
    </citation>
    <scope>NUCLEOTIDE SEQUENCE [LARGE SCALE GENOMIC DNA]</scope>
    <source>
        <strain evidence="2">Bd21</strain>
        <strain evidence="3">cv. Bd21</strain>
    </source>
</reference>
<dbReference type="EnsemblPlants" id="KQJ89038">
    <property type="protein sequence ID" value="KQJ89038"/>
    <property type="gene ID" value="BRADI_4g23140v3"/>
</dbReference>
<organism evidence="2">
    <name type="scientific">Brachypodium distachyon</name>
    <name type="common">Purple false brome</name>
    <name type="synonym">Trachynia distachya</name>
    <dbReference type="NCBI Taxonomy" id="15368"/>
    <lineage>
        <taxon>Eukaryota</taxon>
        <taxon>Viridiplantae</taxon>
        <taxon>Streptophyta</taxon>
        <taxon>Embryophyta</taxon>
        <taxon>Tracheophyta</taxon>
        <taxon>Spermatophyta</taxon>
        <taxon>Magnoliopsida</taxon>
        <taxon>Liliopsida</taxon>
        <taxon>Poales</taxon>
        <taxon>Poaceae</taxon>
        <taxon>BOP clade</taxon>
        <taxon>Pooideae</taxon>
        <taxon>Stipodae</taxon>
        <taxon>Brachypodieae</taxon>
        <taxon>Brachypodium</taxon>
    </lineage>
</organism>
<dbReference type="InterPro" id="IPR053197">
    <property type="entry name" value="F-box_SCFL_complex_component"/>
</dbReference>
<dbReference type="SUPFAM" id="SSF81383">
    <property type="entry name" value="F-box domain"/>
    <property type="match status" value="1"/>
</dbReference>
<accession>A0A0Q3ENF7</accession>
<dbReference type="GeneID" id="100846745"/>
<dbReference type="SUPFAM" id="SSF52047">
    <property type="entry name" value="RNI-like"/>
    <property type="match status" value="1"/>
</dbReference>
<dbReference type="EMBL" id="CM000883">
    <property type="protein sequence ID" value="KQJ89038.1"/>
    <property type="molecule type" value="Genomic_DNA"/>
</dbReference>
<evidence type="ECO:0000313" key="3">
    <source>
        <dbReference type="EnsemblPlants" id="KQJ89038"/>
    </source>
</evidence>
<evidence type="ECO:0000259" key="1">
    <source>
        <dbReference type="PROSITE" id="PS50181"/>
    </source>
</evidence>
<sequence>MSERTKNNEESNETSEDHISALPDDLLLDVLSLLTADEAVQTCVLARRWRDLWRYLPSLSFVVEKPSAEAPTFRSTEHFNEFVNRLIALREPLPLVDCEIDLYQTDTSEFNNDETFPYPYLNQWIEYALTCQAQFLRVIVDDRIDQKFLLNVPLVSRHLMTLHLNNVDLLCSMDFSSCTPVLEDLEVSSCDIHARTVSSRSLKHLYIVNCHFSIGYRTLFSTPSLNSLHLAYFDGMIPLTESMPLLERAFVRLEFSSDHRYCINFAVEDCGDQSRVGCFGYPNQSVLLNGLSNAINLVLIAGPEEYIFRSDLASCCVFGKLKSLVLNEWVAIIDLDTLASVLQHSPIHERLTLRLEDSGHLVRAIGPEENYGPREQPFACTHLKVVNIECEQADEKVRKILKLLSSCGILAEQISIKKIYGFWLDRFSFETLPE</sequence>
<dbReference type="PANTHER" id="PTHR34223:SF58">
    <property type="entry name" value="F-BOX DOMAIN-CONTAINING PROTEIN"/>
    <property type="match status" value="1"/>
</dbReference>
<dbReference type="PROSITE" id="PS50181">
    <property type="entry name" value="FBOX"/>
    <property type="match status" value="1"/>
</dbReference>
<protein>
    <recommendedName>
        <fullName evidence="1">F-box domain-containing protein</fullName>
    </recommendedName>
</protein>
<name>A0A0Q3ENF7_BRADI</name>
<dbReference type="OrthoDB" id="683024at2759"/>
<feature type="domain" description="F-box" evidence="1">
    <location>
        <begin position="16"/>
        <end position="52"/>
    </location>
</feature>
<dbReference type="Proteomes" id="UP000008810">
    <property type="component" value="Chromosome 4"/>
</dbReference>
<proteinExistence type="predicted"/>
<reference evidence="2" key="2">
    <citation type="submission" date="2017-06" db="EMBL/GenBank/DDBJ databases">
        <title>WGS assembly of Brachypodium distachyon.</title>
        <authorList>
            <consortium name="The International Brachypodium Initiative"/>
            <person name="Lucas S."/>
            <person name="Harmon-Smith M."/>
            <person name="Lail K."/>
            <person name="Tice H."/>
            <person name="Grimwood J."/>
            <person name="Bruce D."/>
            <person name="Barry K."/>
            <person name="Shu S."/>
            <person name="Lindquist E."/>
            <person name="Wang M."/>
            <person name="Pitluck S."/>
            <person name="Vogel J.P."/>
            <person name="Garvin D.F."/>
            <person name="Mockler T.C."/>
            <person name="Schmutz J."/>
            <person name="Rokhsar D."/>
            <person name="Bevan M.W."/>
        </authorList>
    </citation>
    <scope>NUCLEOTIDE SEQUENCE</scope>
    <source>
        <strain evidence="2">Bd21</strain>
    </source>
</reference>
<dbReference type="ExpressionAtlas" id="A0A0Q3ENF7">
    <property type="expression patterns" value="baseline"/>
</dbReference>
<dbReference type="Pfam" id="PF00646">
    <property type="entry name" value="F-box"/>
    <property type="match status" value="1"/>
</dbReference>